<evidence type="ECO:0008006" key="3">
    <source>
        <dbReference type="Google" id="ProtNLM"/>
    </source>
</evidence>
<name>A0A258HJ62_9CAUL</name>
<sequence>MAITTSRLRLRRARPEALNAIHAVLAHREAMRGWAIPPHDDIEQSRAWLDGMIANPAAGALDYDLERSRWQTRQEG</sequence>
<dbReference type="EMBL" id="NCEQ01000007">
    <property type="protein sequence ID" value="OYX56936.1"/>
    <property type="molecule type" value="Genomic_DNA"/>
</dbReference>
<proteinExistence type="predicted"/>
<dbReference type="SUPFAM" id="SSF55729">
    <property type="entry name" value="Acyl-CoA N-acyltransferases (Nat)"/>
    <property type="match status" value="1"/>
</dbReference>
<organism evidence="1 2">
    <name type="scientific">Brevundimonas subvibrioides</name>
    <dbReference type="NCBI Taxonomy" id="74313"/>
    <lineage>
        <taxon>Bacteria</taxon>
        <taxon>Pseudomonadati</taxon>
        <taxon>Pseudomonadota</taxon>
        <taxon>Alphaproteobacteria</taxon>
        <taxon>Caulobacterales</taxon>
        <taxon>Caulobacteraceae</taxon>
        <taxon>Brevundimonas</taxon>
    </lineage>
</organism>
<comment type="caution">
    <text evidence="1">The sequence shown here is derived from an EMBL/GenBank/DDBJ whole genome shotgun (WGS) entry which is preliminary data.</text>
</comment>
<protein>
    <recommendedName>
        <fullName evidence="3">GNAT family N-acetyltransferase</fullName>
    </recommendedName>
</protein>
<reference evidence="1 2" key="1">
    <citation type="submission" date="2017-03" db="EMBL/GenBank/DDBJ databases">
        <title>Lifting the veil on microbial sulfur biogeochemistry in mining wastewaters.</title>
        <authorList>
            <person name="Kantor R.S."/>
            <person name="Colenbrander Nelson T."/>
            <person name="Marshall S."/>
            <person name="Bennett D."/>
            <person name="Apte S."/>
            <person name="Camacho D."/>
            <person name="Thomas B.C."/>
            <person name="Warren L.A."/>
            <person name="Banfield J.F."/>
        </authorList>
    </citation>
    <scope>NUCLEOTIDE SEQUENCE [LARGE SCALE GENOMIC DNA]</scope>
    <source>
        <strain evidence="1">32-68-21</strain>
    </source>
</reference>
<dbReference type="Gene3D" id="3.40.630.30">
    <property type="match status" value="1"/>
</dbReference>
<dbReference type="Proteomes" id="UP000216147">
    <property type="component" value="Unassembled WGS sequence"/>
</dbReference>
<gene>
    <name evidence="1" type="ORF">B7Y86_09320</name>
</gene>
<evidence type="ECO:0000313" key="2">
    <source>
        <dbReference type="Proteomes" id="UP000216147"/>
    </source>
</evidence>
<evidence type="ECO:0000313" key="1">
    <source>
        <dbReference type="EMBL" id="OYX56936.1"/>
    </source>
</evidence>
<dbReference type="AlphaFoldDB" id="A0A258HJ62"/>
<accession>A0A258HJ62</accession>
<dbReference type="InterPro" id="IPR016181">
    <property type="entry name" value="Acyl_CoA_acyltransferase"/>
</dbReference>